<dbReference type="HOGENOM" id="CLU_1480302_0_0_0"/>
<dbReference type="RefSeq" id="WP_014448465.1">
    <property type="nucleotide sequence ID" value="NC_017094.1"/>
</dbReference>
<dbReference type="PATRIC" id="fig|1162668.3.peg.290"/>
<dbReference type="KEGG" id="lfc:LFE_0250"/>
<reference evidence="1 2" key="1">
    <citation type="journal article" date="2012" name="J. Bacteriol.">
        <title>Complete Genome Sequence of Leptospirillum ferrooxidans Strain C2-3, Isolated from a Fresh Volcanic Ash Deposit on the Island of Miyake, Japan.</title>
        <authorList>
            <person name="Fujimura R."/>
            <person name="Sato Y."/>
            <person name="Nishizawa T."/>
            <person name="Oshima K."/>
            <person name="Kim S.-W."/>
            <person name="Hattori M."/>
            <person name="Kamijo T."/>
            <person name="Ohta H."/>
        </authorList>
    </citation>
    <scope>NUCLEOTIDE SEQUENCE [LARGE SCALE GENOMIC DNA]</scope>
    <source>
        <strain evidence="1 2">C2-3</strain>
    </source>
</reference>
<dbReference type="EMBL" id="AP012342">
    <property type="protein sequence ID" value="BAM05972.1"/>
    <property type="molecule type" value="Genomic_DNA"/>
</dbReference>
<dbReference type="AlphaFoldDB" id="I0IL23"/>
<sequence>MVSLRKGFFIIGSFLVISLSMLFGFPALVHASPGSSNAFGVGIEVEGADPVNVPGSNGDMYYGGGVDLQYWFTKDVGVRAGIDYLNQSKTSSILPNNIFPFYSGLLVNLFATSYMSLDLEGDFGQALLSGVANTYFDVGMMLNAPLSSARQFFLDVRYREVGVGTMAQPWEFITAGVGVNFF</sequence>
<evidence type="ECO:0000313" key="1">
    <source>
        <dbReference type="EMBL" id="BAM05972.1"/>
    </source>
</evidence>
<proteinExistence type="predicted"/>
<organism evidence="1 2">
    <name type="scientific">Leptospirillum ferrooxidans (strain C2-3)</name>
    <dbReference type="NCBI Taxonomy" id="1162668"/>
    <lineage>
        <taxon>Bacteria</taxon>
        <taxon>Pseudomonadati</taxon>
        <taxon>Nitrospirota</taxon>
        <taxon>Nitrospiria</taxon>
        <taxon>Nitrospirales</taxon>
        <taxon>Nitrospiraceae</taxon>
        <taxon>Leptospirillum</taxon>
    </lineage>
</organism>
<dbReference type="Proteomes" id="UP000007382">
    <property type="component" value="Chromosome"/>
</dbReference>
<evidence type="ECO:0008006" key="3">
    <source>
        <dbReference type="Google" id="ProtNLM"/>
    </source>
</evidence>
<accession>I0IL23</accession>
<reference evidence="2" key="2">
    <citation type="submission" date="2012-03" db="EMBL/GenBank/DDBJ databases">
        <title>The complete genome sequence of the pioneer microbe on fresh volcanic deposit, Leptospirillum ferrooxidans strain C2-3.</title>
        <authorList>
            <person name="Fujimura R."/>
            <person name="Sato Y."/>
            <person name="Nishizawa T."/>
            <person name="Nanba K."/>
            <person name="Oshima K."/>
            <person name="Hattori M."/>
            <person name="Kamijo T."/>
            <person name="Ohta H."/>
        </authorList>
    </citation>
    <scope>NUCLEOTIDE SEQUENCE [LARGE SCALE GENOMIC DNA]</scope>
    <source>
        <strain evidence="2">C2-3</strain>
    </source>
</reference>
<gene>
    <name evidence="1" type="ordered locus">LFE_0250</name>
</gene>
<evidence type="ECO:0000313" key="2">
    <source>
        <dbReference type="Proteomes" id="UP000007382"/>
    </source>
</evidence>
<protein>
    <recommendedName>
        <fullName evidence="3">Outer membrane protein beta-barrel domain-containing protein</fullName>
    </recommendedName>
</protein>
<name>I0IL23_LEPFC</name>
<keyword evidence="2" id="KW-1185">Reference proteome</keyword>